<dbReference type="PANTHER" id="PTHR44170">
    <property type="entry name" value="PROTEIN SIDEKICK"/>
    <property type="match status" value="1"/>
</dbReference>
<evidence type="ECO:0000256" key="1">
    <source>
        <dbReference type="ARBA" id="ARBA00022737"/>
    </source>
</evidence>
<feature type="chain" id="PRO_5040721553" evidence="4">
    <location>
        <begin position="23"/>
        <end position="351"/>
    </location>
</feature>
<feature type="signal peptide" evidence="4">
    <location>
        <begin position="1"/>
        <end position="22"/>
    </location>
</feature>
<reference evidence="6" key="1">
    <citation type="submission" date="2023-01" db="EMBL/GenBank/DDBJ databases">
        <title>Genome assembly of the deep-sea coral Lophelia pertusa.</title>
        <authorList>
            <person name="Herrera S."/>
            <person name="Cordes E."/>
        </authorList>
    </citation>
    <scope>NUCLEOTIDE SEQUENCE</scope>
    <source>
        <strain evidence="6">USNM1676648</strain>
        <tissue evidence="6">Polyp</tissue>
    </source>
</reference>
<name>A0A9W9ZE98_9CNID</name>
<dbReference type="InterPro" id="IPR003598">
    <property type="entry name" value="Ig_sub2"/>
</dbReference>
<accession>A0A9W9ZE98</accession>
<keyword evidence="6" id="KW-0347">Helicase</keyword>
<keyword evidence="4" id="KW-0732">Signal</keyword>
<keyword evidence="6" id="KW-0547">Nucleotide-binding</keyword>
<dbReference type="GO" id="GO:0004386">
    <property type="term" value="F:helicase activity"/>
    <property type="evidence" value="ECO:0007669"/>
    <property type="project" value="UniProtKB-KW"/>
</dbReference>
<keyword evidence="7" id="KW-1185">Reference proteome</keyword>
<feature type="domain" description="Ig-like" evidence="5">
    <location>
        <begin position="237"/>
        <end position="329"/>
    </location>
</feature>
<keyword evidence="2" id="KW-1015">Disulfide bond</keyword>
<dbReference type="PROSITE" id="PS50835">
    <property type="entry name" value="IG_LIKE"/>
    <property type="match status" value="2"/>
</dbReference>
<gene>
    <name evidence="6" type="primary">CHL1_1</name>
    <name evidence="6" type="ORF">OS493_016621</name>
</gene>
<dbReference type="OrthoDB" id="5954856at2759"/>
<dbReference type="Gene3D" id="2.60.40.10">
    <property type="entry name" value="Immunoglobulins"/>
    <property type="match status" value="2"/>
</dbReference>
<dbReference type="Pfam" id="PF13927">
    <property type="entry name" value="Ig_3"/>
    <property type="match status" value="1"/>
</dbReference>
<evidence type="ECO:0000259" key="5">
    <source>
        <dbReference type="PROSITE" id="PS50835"/>
    </source>
</evidence>
<feature type="domain" description="Ig-like" evidence="5">
    <location>
        <begin position="28"/>
        <end position="123"/>
    </location>
</feature>
<evidence type="ECO:0000256" key="2">
    <source>
        <dbReference type="ARBA" id="ARBA00023157"/>
    </source>
</evidence>
<dbReference type="Proteomes" id="UP001163046">
    <property type="component" value="Unassembled WGS sequence"/>
</dbReference>
<sequence>MERACRFSFLSWMLSFLSVITAASWHPPMITKFTQKDLVNPNDVKYDDRPYAFELPCEASGTNLTWKWKHNDTEITTFNDRPYFLSDDGTLTGNHLAAEHSGSYQCFVKDEKTGIEVFSRKLKVAVTVLGEFIDRKDVEKKVDLGESFQVQCPKHTASFGAVFSWVGKQSIHLSRDARRGISPDGELFVTYITQQDIDEINGIKCHITAGNSYEESKPLKLEKNNPQQTDSPTSRSPSWADVPAAEEFAIEGRSKTLYCFANGRPEPQITWKKNGQQIIHGQNSFEISHHYYGRRLIITNVNKTTHQDVYTCEANNSQSNGQPLIHTTSLMVKVKAVKRDVKNKTNSILMT</sequence>
<dbReference type="InterPro" id="IPR013783">
    <property type="entry name" value="Ig-like_fold"/>
</dbReference>
<comment type="caution">
    <text evidence="6">The sequence shown here is derived from an EMBL/GenBank/DDBJ whole genome shotgun (WGS) entry which is preliminary data.</text>
</comment>
<dbReference type="PANTHER" id="PTHR44170:SF6">
    <property type="entry name" value="CONTACTIN"/>
    <property type="match status" value="1"/>
</dbReference>
<dbReference type="CDD" id="cd00096">
    <property type="entry name" value="Ig"/>
    <property type="match status" value="2"/>
</dbReference>
<feature type="compositionally biased region" description="Polar residues" evidence="3">
    <location>
        <begin position="224"/>
        <end position="237"/>
    </location>
</feature>
<keyword evidence="6" id="KW-0067">ATP-binding</keyword>
<evidence type="ECO:0000256" key="3">
    <source>
        <dbReference type="SAM" id="MobiDB-lite"/>
    </source>
</evidence>
<feature type="region of interest" description="Disordered" evidence="3">
    <location>
        <begin position="216"/>
        <end position="241"/>
    </location>
</feature>
<dbReference type="SMART" id="SM00409">
    <property type="entry name" value="IG"/>
    <property type="match status" value="2"/>
</dbReference>
<dbReference type="EMBL" id="MU826358">
    <property type="protein sequence ID" value="KAJ7379384.1"/>
    <property type="molecule type" value="Genomic_DNA"/>
</dbReference>
<proteinExistence type="predicted"/>
<dbReference type="GO" id="GO:0016020">
    <property type="term" value="C:membrane"/>
    <property type="evidence" value="ECO:0007669"/>
    <property type="project" value="UniProtKB-SubCell"/>
</dbReference>
<dbReference type="InterPro" id="IPR007110">
    <property type="entry name" value="Ig-like_dom"/>
</dbReference>
<evidence type="ECO:0000313" key="6">
    <source>
        <dbReference type="EMBL" id="KAJ7379384.1"/>
    </source>
</evidence>
<organism evidence="6 7">
    <name type="scientific">Desmophyllum pertusum</name>
    <dbReference type="NCBI Taxonomy" id="174260"/>
    <lineage>
        <taxon>Eukaryota</taxon>
        <taxon>Metazoa</taxon>
        <taxon>Cnidaria</taxon>
        <taxon>Anthozoa</taxon>
        <taxon>Hexacorallia</taxon>
        <taxon>Scleractinia</taxon>
        <taxon>Caryophylliina</taxon>
        <taxon>Caryophylliidae</taxon>
        <taxon>Desmophyllum</taxon>
    </lineage>
</organism>
<dbReference type="SMART" id="SM00408">
    <property type="entry name" value="IGc2"/>
    <property type="match status" value="2"/>
</dbReference>
<dbReference type="SUPFAM" id="SSF48726">
    <property type="entry name" value="Immunoglobulin"/>
    <property type="match status" value="2"/>
</dbReference>
<dbReference type="AlphaFoldDB" id="A0A9W9ZE98"/>
<keyword evidence="6" id="KW-0378">Hydrolase</keyword>
<dbReference type="InterPro" id="IPR036179">
    <property type="entry name" value="Ig-like_dom_sf"/>
</dbReference>
<dbReference type="InterPro" id="IPR003599">
    <property type="entry name" value="Ig_sub"/>
</dbReference>
<dbReference type="GO" id="GO:0098609">
    <property type="term" value="P:cell-cell adhesion"/>
    <property type="evidence" value="ECO:0007669"/>
    <property type="project" value="TreeGrafter"/>
</dbReference>
<keyword evidence="1" id="KW-0677">Repeat</keyword>
<evidence type="ECO:0000313" key="7">
    <source>
        <dbReference type="Proteomes" id="UP001163046"/>
    </source>
</evidence>
<protein>
    <submittedName>
        <fullName evidence="6">ATP-dependent DNA helicase chl1</fullName>
    </submittedName>
</protein>
<evidence type="ECO:0000256" key="4">
    <source>
        <dbReference type="SAM" id="SignalP"/>
    </source>
</evidence>